<evidence type="ECO:0000256" key="2">
    <source>
        <dbReference type="ARBA" id="ARBA00022801"/>
    </source>
</evidence>
<dbReference type="Gene3D" id="3.30.420.150">
    <property type="entry name" value="Exopolyphosphatase. Domain 2"/>
    <property type="match status" value="1"/>
</dbReference>
<reference evidence="6" key="2">
    <citation type="submission" date="2020-08" db="EMBL/GenBank/DDBJ databases">
        <title>Plant Genome Project.</title>
        <authorList>
            <person name="Zhang R.-G."/>
        </authorList>
    </citation>
    <scope>NUCLEOTIDE SEQUENCE</scope>
    <source>
        <strain evidence="6">Huo1</strain>
        <tissue evidence="6">Leaf</tissue>
    </source>
</reference>
<keyword evidence="5" id="KW-0812">Transmembrane</keyword>
<dbReference type="Proteomes" id="UP000298416">
    <property type="component" value="Unassembled WGS sequence"/>
</dbReference>
<dbReference type="Gene3D" id="3.30.420.40">
    <property type="match status" value="1"/>
</dbReference>
<gene>
    <name evidence="6" type="ORF">SASPL_150378</name>
</gene>
<keyword evidence="7" id="KW-1185">Reference proteome</keyword>
<feature type="active site" description="Proton acceptor" evidence="3">
    <location>
        <position position="197"/>
    </location>
</feature>
<dbReference type="GO" id="GO:0005524">
    <property type="term" value="F:ATP binding"/>
    <property type="evidence" value="ECO:0007669"/>
    <property type="project" value="UniProtKB-KW"/>
</dbReference>
<feature type="transmembrane region" description="Helical" evidence="5">
    <location>
        <begin position="31"/>
        <end position="51"/>
    </location>
</feature>
<feature type="transmembrane region" description="Helical" evidence="5">
    <location>
        <begin position="518"/>
        <end position="536"/>
    </location>
</feature>
<comment type="similarity">
    <text evidence="1">Belongs to the GDA1/CD39 NTPase family.</text>
</comment>
<dbReference type="EMBL" id="PNBA02000020">
    <property type="protein sequence ID" value="KAG6388941.1"/>
    <property type="molecule type" value="Genomic_DNA"/>
</dbReference>
<evidence type="ECO:0000313" key="7">
    <source>
        <dbReference type="Proteomes" id="UP000298416"/>
    </source>
</evidence>
<feature type="binding site" evidence="4">
    <location>
        <begin position="228"/>
        <end position="232"/>
    </location>
    <ligand>
        <name>ATP</name>
        <dbReference type="ChEBI" id="CHEBI:30616"/>
    </ligand>
</feature>
<keyword evidence="5" id="KW-1133">Transmembrane helix</keyword>
<evidence type="ECO:0000256" key="1">
    <source>
        <dbReference type="ARBA" id="ARBA00009283"/>
    </source>
</evidence>
<organism evidence="6">
    <name type="scientific">Salvia splendens</name>
    <name type="common">Scarlet sage</name>
    <dbReference type="NCBI Taxonomy" id="180675"/>
    <lineage>
        <taxon>Eukaryota</taxon>
        <taxon>Viridiplantae</taxon>
        <taxon>Streptophyta</taxon>
        <taxon>Embryophyta</taxon>
        <taxon>Tracheophyta</taxon>
        <taxon>Spermatophyta</taxon>
        <taxon>Magnoliopsida</taxon>
        <taxon>eudicotyledons</taxon>
        <taxon>Gunneridae</taxon>
        <taxon>Pentapetalae</taxon>
        <taxon>asterids</taxon>
        <taxon>lamiids</taxon>
        <taxon>Lamiales</taxon>
        <taxon>Lamiaceae</taxon>
        <taxon>Nepetoideae</taxon>
        <taxon>Mentheae</taxon>
        <taxon>Salviinae</taxon>
        <taxon>Salvia</taxon>
        <taxon>Salvia subgen. Calosphace</taxon>
        <taxon>core Calosphace</taxon>
    </lineage>
</organism>
<keyword evidence="4" id="KW-0067">ATP-binding</keyword>
<accession>A0A8X8W6P0</accession>
<dbReference type="InterPro" id="IPR000407">
    <property type="entry name" value="GDA1_CD39_NTPase"/>
</dbReference>
<dbReference type="GO" id="GO:0017110">
    <property type="term" value="F:nucleoside diphosphate phosphatase activity"/>
    <property type="evidence" value="ECO:0007669"/>
    <property type="project" value="TreeGrafter"/>
</dbReference>
<name>A0A8X8W6P0_SALSN</name>
<keyword evidence="2" id="KW-0378">Hydrolase</keyword>
<feature type="transmembrane region" description="Helical" evidence="5">
    <location>
        <begin position="457"/>
        <end position="477"/>
    </location>
</feature>
<protein>
    <recommendedName>
        <fullName evidence="8">Apyrase</fullName>
    </recommendedName>
</protein>
<dbReference type="AlphaFoldDB" id="A0A8X8W6P0"/>
<dbReference type="Pfam" id="PF01150">
    <property type="entry name" value="GDA1_CD39"/>
    <property type="match status" value="1"/>
</dbReference>
<dbReference type="GO" id="GO:0016020">
    <property type="term" value="C:membrane"/>
    <property type="evidence" value="ECO:0007669"/>
    <property type="project" value="TreeGrafter"/>
</dbReference>
<keyword evidence="5" id="KW-0472">Membrane</keyword>
<dbReference type="GO" id="GO:0009134">
    <property type="term" value="P:nucleoside diphosphate catabolic process"/>
    <property type="evidence" value="ECO:0007669"/>
    <property type="project" value="TreeGrafter"/>
</dbReference>
<proteinExistence type="inferred from homology"/>
<keyword evidence="4" id="KW-0547">Nucleotide-binding</keyword>
<comment type="caution">
    <text evidence="6">The sequence shown here is derived from an EMBL/GenBank/DDBJ whole genome shotgun (WGS) entry which is preliminary data.</text>
</comment>
<evidence type="ECO:0000313" key="6">
    <source>
        <dbReference type="EMBL" id="KAG6388941.1"/>
    </source>
</evidence>
<dbReference type="PANTHER" id="PTHR11782">
    <property type="entry name" value="ADENOSINE/GUANOSINE DIPHOSPHATASE"/>
    <property type="match status" value="1"/>
</dbReference>
<evidence type="ECO:0000256" key="3">
    <source>
        <dbReference type="PIRSR" id="PIRSR600407-1"/>
    </source>
</evidence>
<dbReference type="PANTHER" id="PTHR11782:SF92">
    <property type="entry name" value="APYRASE 7"/>
    <property type="match status" value="1"/>
</dbReference>
<evidence type="ECO:0000256" key="4">
    <source>
        <dbReference type="PIRSR" id="PIRSR600407-2"/>
    </source>
</evidence>
<sequence length="562" mass="62053">MNWEYLTHDFITDQQQVSVGILPNIFGLKKLAVVSLLVILILGLVTVYLIFKHREKSSSFFTVVLDCGSTGSRVNVFEWIGNGSGNLPILLHSYPENVNGSNGCRYHCFQTEPGLHNFVNDSIGVRASLEPLIRYAEQWVPLERRRVTPIFVLATAGMRRLRAEAARRVLGDVESVVKEHSFLHRRSWIRVLSGKEEAYYGWVALNYKFGVLESSSRQPSLGLLDLGGSSLQVVAEGGIQVGEEHTVRSKIGPVGHDLAAYSLPAFGLNEAFDRTIVMLSHTEALRGSGGGLFEVRHPCLGSGFVQNYTCRGCLGVDSRASRDLEEEGLNNVFLVGEPDWKRCEIVARAAAINASSLEWSDQLNQSECHGLFSSGEGMQVRCVDQLRKSKGTAELNLTKTLHAVSRYHALSGFFAFHNVLNLSQRANLTMMSEAGQRLCSRQWSGGNNINAQNCFRVAYLTSLLANALCLSNVEIIFGPGDVSWTLGASLVEGDFPWHRAERSGDGKFTLKDTVGRPSTILVFILLSSLLVIVYFCQIKLPMPGRKNVGSRTPLPSYLCPKR</sequence>
<evidence type="ECO:0000256" key="5">
    <source>
        <dbReference type="SAM" id="Phobius"/>
    </source>
</evidence>
<evidence type="ECO:0008006" key="8">
    <source>
        <dbReference type="Google" id="ProtNLM"/>
    </source>
</evidence>
<reference evidence="6" key="1">
    <citation type="submission" date="2018-01" db="EMBL/GenBank/DDBJ databases">
        <authorList>
            <person name="Mao J.F."/>
        </authorList>
    </citation>
    <scope>NUCLEOTIDE SEQUENCE</scope>
    <source>
        <strain evidence="6">Huo1</strain>
        <tissue evidence="6">Leaf</tissue>
    </source>
</reference>